<feature type="region of interest" description="Disordered" evidence="1">
    <location>
        <begin position="1"/>
        <end position="30"/>
    </location>
</feature>
<dbReference type="Proteomes" id="UP000823561">
    <property type="component" value="Chromosome 1"/>
</dbReference>
<reference evidence="2 3" key="1">
    <citation type="submission" date="2020-10" db="EMBL/GenBank/DDBJ databases">
        <title>Chromosome-scale genome assembly of the Allis shad, Alosa alosa.</title>
        <authorList>
            <person name="Margot Z."/>
            <person name="Christophe K."/>
            <person name="Cabau C."/>
            <person name="Louis A."/>
            <person name="Berthelot C."/>
            <person name="Parey E."/>
            <person name="Roest Crollius H."/>
            <person name="Montfort J."/>
            <person name="Robinson-Rechavi M."/>
            <person name="Bucao C."/>
            <person name="Bouchez O."/>
            <person name="Gislard M."/>
            <person name="Lluch J."/>
            <person name="Milhes M."/>
            <person name="Lampietro C."/>
            <person name="Lopez Roques C."/>
            <person name="Donnadieu C."/>
            <person name="Braasch I."/>
            <person name="Desvignes T."/>
            <person name="Postlethwait J."/>
            <person name="Bobe J."/>
            <person name="Guiguen Y."/>
        </authorList>
    </citation>
    <scope>NUCLEOTIDE SEQUENCE [LARGE SCALE GENOMIC DNA]</scope>
    <source>
        <strain evidence="2">M-15738</strain>
        <tissue evidence="2">Blood</tissue>
    </source>
</reference>
<keyword evidence="3" id="KW-1185">Reference proteome</keyword>
<sequence>MASVLPYQFEPESDPESDNGADGANDERDVSRRLDQDVSLWCTCGNCATMPSEVEKRLLQRNHKGSKTNEPSANPHNAQNRRRAFEASCLSQLCKLVLGLLRT</sequence>
<evidence type="ECO:0000256" key="1">
    <source>
        <dbReference type="SAM" id="MobiDB-lite"/>
    </source>
</evidence>
<proteinExistence type="predicted"/>
<accession>A0AAV6HJS0</accession>
<comment type="caution">
    <text evidence="2">The sequence shown here is derived from an EMBL/GenBank/DDBJ whole genome shotgun (WGS) entry which is preliminary data.</text>
</comment>
<gene>
    <name evidence="2" type="ORF">AALO_G00006560</name>
</gene>
<name>A0AAV6HJS0_9TELE</name>
<feature type="compositionally biased region" description="Polar residues" evidence="1">
    <location>
        <begin position="68"/>
        <end position="78"/>
    </location>
</feature>
<dbReference type="EMBL" id="JADWDJ010000001">
    <property type="protein sequence ID" value="KAG5285712.1"/>
    <property type="molecule type" value="Genomic_DNA"/>
</dbReference>
<dbReference type="AlphaFoldDB" id="A0AAV6HJS0"/>
<evidence type="ECO:0000313" key="3">
    <source>
        <dbReference type="Proteomes" id="UP000823561"/>
    </source>
</evidence>
<evidence type="ECO:0000313" key="2">
    <source>
        <dbReference type="EMBL" id="KAG5285712.1"/>
    </source>
</evidence>
<feature type="region of interest" description="Disordered" evidence="1">
    <location>
        <begin position="56"/>
        <end position="80"/>
    </location>
</feature>
<protein>
    <submittedName>
        <fullName evidence="2">Uncharacterized protein</fullName>
    </submittedName>
</protein>
<organism evidence="2 3">
    <name type="scientific">Alosa alosa</name>
    <name type="common">allis shad</name>
    <dbReference type="NCBI Taxonomy" id="278164"/>
    <lineage>
        <taxon>Eukaryota</taxon>
        <taxon>Metazoa</taxon>
        <taxon>Chordata</taxon>
        <taxon>Craniata</taxon>
        <taxon>Vertebrata</taxon>
        <taxon>Euteleostomi</taxon>
        <taxon>Actinopterygii</taxon>
        <taxon>Neopterygii</taxon>
        <taxon>Teleostei</taxon>
        <taxon>Clupei</taxon>
        <taxon>Clupeiformes</taxon>
        <taxon>Clupeoidei</taxon>
        <taxon>Clupeidae</taxon>
        <taxon>Alosa</taxon>
    </lineage>
</organism>